<evidence type="ECO:0000259" key="1">
    <source>
        <dbReference type="PROSITE" id="PS51819"/>
    </source>
</evidence>
<dbReference type="EMBL" id="BAAAQM010000023">
    <property type="protein sequence ID" value="GAA1977555.1"/>
    <property type="molecule type" value="Genomic_DNA"/>
</dbReference>
<dbReference type="InterPro" id="IPR004360">
    <property type="entry name" value="Glyas_Fos-R_dOase_dom"/>
</dbReference>
<organism evidence="2 3">
    <name type="scientific">Catenulispora subtropica</name>
    <dbReference type="NCBI Taxonomy" id="450798"/>
    <lineage>
        <taxon>Bacteria</taxon>
        <taxon>Bacillati</taxon>
        <taxon>Actinomycetota</taxon>
        <taxon>Actinomycetes</taxon>
        <taxon>Catenulisporales</taxon>
        <taxon>Catenulisporaceae</taxon>
        <taxon>Catenulispora</taxon>
    </lineage>
</organism>
<reference evidence="2 3" key="1">
    <citation type="journal article" date="2019" name="Int. J. Syst. Evol. Microbiol.">
        <title>The Global Catalogue of Microorganisms (GCM) 10K type strain sequencing project: providing services to taxonomists for standard genome sequencing and annotation.</title>
        <authorList>
            <consortium name="The Broad Institute Genomics Platform"/>
            <consortium name="The Broad Institute Genome Sequencing Center for Infectious Disease"/>
            <person name="Wu L."/>
            <person name="Ma J."/>
        </authorList>
    </citation>
    <scope>NUCLEOTIDE SEQUENCE [LARGE SCALE GENOMIC DNA]</scope>
    <source>
        <strain evidence="2 3">JCM 16013</strain>
    </source>
</reference>
<sequence>MITSENTPNLPGWIDLGSPDPGASAEFYGRVFGWTAEQMMEPSDEGPGYWMFRKDGKAVGGLGGLMDPAAKPDWTTYMRVTDAAATVATAEANGAKVRVPPMPIPDQGLLAQLTDPAGGEFALWQPAGWTGFEACCVDDSMLWAELWTRDPGAAKAFYPAVFGWKVEPYTPDAADAPDTADSAAEAGYDMWTVRPGDPMAAFGGIMGIADDAPVQDEKWIPYFMVADADATVARATDAGGSVLIPASDAPPGRLGLLTDQFGARFAFLQPAEMPGAAQ</sequence>
<dbReference type="RefSeq" id="WP_344658813.1">
    <property type="nucleotide sequence ID" value="NZ_BAAAQM010000023.1"/>
</dbReference>
<accession>A0ABN2RZ77</accession>
<dbReference type="PROSITE" id="PS51819">
    <property type="entry name" value="VOC"/>
    <property type="match status" value="2"/>
</dbReference>
<feature type="domain" description="VOC" evidence="1">
    <location>
        <begin position="10"/>
        <end position="126"/>
    </location>
</feature>
<dbReference type="SUPFAM" id="SSF54593">
    <property type="entry name" value="Glyoxalase/Bleomycin resistance protein/Dihydroxybiphenyl dioxygenase"/>
    <property type="match status" value="2"/>
</dbReference>
<dbReference type="InterPro" id="IPR052164">
    <property type="entry name" value="Anthracycline_SecMetBiosynth"/>
</dbReference>
<dbReference type="Proteomes" id="UP001499854">
    <property type="component" value="Unassembled WGS sequence"/>
</dbReference>
<dbReference type="PANTHER" id="PTHR33993">
    <property type="entry name" value="GLYOXALASE-RELATED"/>
    <property type="match status" value="1"/>
</dbReference>
<dbReference type="Pfam" id="PF00903">
    <property type="entry name" value="Glyoxalase"/>
    <property type="match status" value="2"/>
</dbReference>
<protein>
    <submittedName>
        <fullName evidence="2">VOC family protein</fullName>
    </submittedName>
</protein>
<proteinExistence type="predicted"/>
<feature type="domain" description="VOC" evidence="1">
    <location>
        <begin position="140"/>
        <end position="270"/>
    </location>
</feature>
<name>A0ABN2RZ77_9ACTN</name>
<evidence type="ECO:0000313" key="3">
    <source>
        <dbReference type="Proteomes" id="UP001499854"/>
    </source>
</evidence>
<gene>
    <name evidence="2" type="ORF">GCM10009838_42500</name>
</gene>
<comment type="caution">
    <text evidence="2">The sequence shown here is derived from an EMBL/GenBank/DDBJ whole genome shotgun (WGS) entry which is preliminary data.</text>
</comment>
<dbReference type="CDD" id="cd07247">
    <property type="entry name" value="SgaA_N_like"/>
    <property type="match status" value="2"/>
</dbReference>
<keyword evidence="3" id="KW-1185">Reference proteome</keyword>
<dbReference type="InterPro" id="IPR029068">
    <property type="entry name" value="Glyas_Bleomycin-R_OHBP_Dase"/>
</dbReference>
<dbReference type="PANTHER" id="PTHR33993:SF10">
    <property type="entry name" value="CONSERVED PROTEIN"/>
    <property type="match status" value="1"/>
</dbReference>
<dbReference type="Gene3D" id="3.10.180.10">
    <property type="entry name" value="2,3-Dihydroxybiphenyl 1,2-Dioxygenase, domain 1"/>
    <property type="match status" value="2"/>
</dbReference>
<evidence type="ECO:0000313" key="2">
    <source>
        <dbReference type="EMBL" id="GAA1977555.1"/>
    </source>
</evidence>
<dbReference type="InterPro" id="IPR037523">
    <property type="entry name" value="VOC_core"/>
</dbReference>